<name>A0ACC2N124_9HYME</name>
<gene>
    <name evidence="1" type="ORF">QAD02_006502</name>
</gene>
<proteinExistence type="predicted"/>
<keyword evidence="2" id="KW-1185">Reference proteome</keyword>
<sequence>MSASRMSVVHPTYDKYSITSKLDVPALTTNIMSRCDIPSTARPKDIHVEPRPGCPGQEELFLCEFDITTNAFISKIELSNGLLSGLSNITETRNFLFKFDEKRNNIPQISGAMYYKKLNAAFDYKFRVRFIGQDSGKINLTIFNVTTTIDGHGNIYLPFKLLDASVRVVDTGAITVDDMSSNHYLHHWTTSETKNAIANVLKEEMKNAAERSLNELMNHTIEKLNNDGSLVDTVPSLLAQYEMKNLCDEYEYNEFKRVPKTGCGGNFLVRKVVNASDLTVGH</sequence>
<evidence type="ECO:0000313" key="2">
    <source>
        <dbReference type="Proteomes" id="UP001239111"/>
    </source>
</evidence>
<comment type="caution">
    <text evidence="1">The sequence shown here is derived from an EMBL/GenBank/DDBJ whole genome shotgun (WGS) entry which is preliminary data.</text>
</comment>
<dbReference type="Proteomes" id="UP001239111">
    <property type="component" value="Chromosome 4"/>
</dbReference>
<dbReference type="EMBL" id="CM056744">
    <property type="protein sequence ID" value="KAJ8664840.1"/>
    <property type="molecule type" value="Genomic_DNA"/>
</dbReference>
<accession>A0ACC2N124</accession>
<reference evidence="1" key="1">
    <citation type="submission" date="2023-04" db="EMBL/GenBank/DDBJ databases">
        <title>A chromosome-level genome assembly of the parasitoid wasp Eretmocerus hayati.</title>
        <authorList>
            <person name="Zhong Y."/>
            <person name="Liu S."/>
            <person name="Liu Y."/>
        </authorList>
    </citation>
    <scope>NUCLEOTIDE SEQUENCE</scope>
    <source>
        <strain evidence="1">ZJU_SS_LIU_2023</strain>
    </source>
</reference>
<protein>
    <submittedName>
        <fullName evidence="1">Uncharacterized protein</fullName>
    </submittedName>
</protein>
<evidence type="ECO:0000313" key="1">
    <source>
        <dbReference type="EMBL" id="KAJ8664840.1"/>
    </source>
</evidence>
<organism evidence="1 2">
    <name type="scientific">Eretmocerus hayati</name>
    <dbReference type="NCBI Taxonomy" id="131215"/>
    <lineage>
        <taxon>Eukaryota</taxon>
        <taxon>Metazoa</taxon>
        <taxon>Ecdysozoa</taxon>
        <taxon>Arthropoda</taxon>
        <taxon>Hexapoda</taxon>
        <taxon>Insecta</taxon>
        <taxon>Pterygota</taxon>
        <taxon>Neoptera</taxon>
        <taxon>Endopterygota</taxon>
        <taxon>Hymenoptera</taxon>
        <taxon>Apocrita</taxon>
        <taxon>Proctotrupomorpha</taxon>
        <taxon>Chalcidoidea</taxon>
        <taxon>Aphelinidae</taxon>
        <taxon>Aphelininae</taxon>
        <taxon>Eretmocerus</taxon>
    </lineage>
</organism>